<evidence type="ECO:0000313" key="2">
    <source>
        <dbReference type="Proteomes" id="UP000886757"/>
    </source>
</evidence>
<protein>
    <submittedName>
        <fullName evidence="1">Uncharacterized protein</fullName>
    </submittedName>
</protein>
<reference evidence="1" key="2">
    <citation type="journal article" date="2021" name="PeerJ">
        <title>Extensive microbial diversity within the chicken gut microbiome revealed by metagenomics and culture.</title>
        <authorList>
            <person name="Gilroy R."/>
            <person name="Ravi A."/>
            <person name="Getino M."/>
            <person name="Pursley I."/>
            <person name="Horton D.L."/>
            <person name="Alikhan N.F."/>
            <person name="Baker D."/>
            <person name="Gharbi K."/>
            <person name="Hall N."/>
            <person name="Watson M."/>
            <person name="Adriaenssens E.M."/>
            <person name="Foster-Nyarko E."/>
            <person name="Jarju S."/>
            <person name="Secka A."/>
            <person name="Antonio M."/>
            <person name="Oren A."/>
            <person name="Chaudhuri R.R."/>
            <person name="La Ragione R."/>
            <person name="Hildebrand F."/>
            <person name="Pallen M.J."/>
        </authorList>
    </citation>
    <scope>NUCLEOTIDE SEQUENCE</scope>
    <source>
        <strain evidence="1">ChiSjej4B22-8148</strain>
    </source>
</reference>
<feature type="non-terminal residue" evidence="1">
    <location>
        <position position="1"/>
    </location>
</feature>
<proteinExistence type="predicted"/>
<name>A0A9D1D9G2_9FIRM</name>
<gene>
    <name evidence="1" type="ORF">IAB31_07980</name>
</gene>
<dbReference type="Proteomes" id="UP000886757">
    <property type="component" value="Unassembled WGS sequence"/>
</dbReference>
<accession>A0A9D1D9G2</accession>
<sequence length="230" mass="25730">DSGEQPREVFCNFEGKFSDLKSVDEYVYSMSLESLDTLNTPGEEYFRNGTKYISSTPYGLENTQEVYVYFPGCPTSSIPKEIADWVSMSYGIDVTAGLPDGYYILCDKNQICPFIGYKDKTAEKAESETSDPDTFSKAEIQEMLSEYLNGQIDTEEGAYEVCDESSENDTENSYEFVLRFSMSEKAVQAVIDAGGFPTANKLIDTITVDLTTGQVRYEGSGDTFQLWGRK</sequence>
<dbReference type="EMBL" id="DVGK01000090">
    <property type="protein sequence ID" value="HIR13846.1"/>
    <property type="molecule type" value="Genomic_DNA"/>
</dbReference>
<reference evidence="1" key="1">
    <citation type="submission" date="2020-10" db="EMBL/GenBank/DDBJ databases">
        <authorList>
            <person name="Gilroy R."/>
        </authorList>
    </citation>
    <scope>NUCLEOTIDE SEQUENCE</scope>
    <source>
        <strain evidence="1">ChiSjej4B22-8148</strain>
    </source>
</reference>
<organism evidence="1 2">
    <name type="scientific">Candidatus Choladousia intestinavium</name>
    <dbReference type="NCBI Taxonomy" id="2840727"/>
    <lineage>
        <taxon>Bacteria</taxon>
        <taxon>Bacillati</taxon>
        <taxon>Bacillota</taxon>
        <taxon>Clostridia</taxon>
        <taxon>Lachnospirales</taxon>
        <taxon>Lachnospiraceae</taxon>
        <taxon>Lachnospiraceae incertae sedis</taxon>
        <taxon>Candidatus Choladousia</taxon>
    </lineage>
</organism>
<evidence type="ECO:0000313" key="1">
    <source>
        <dbReference type="EMBL" id="HIR13846.1"/>
    </source>
</evidence>
<comment type="caution">
    <text evidence="1">The sequence shown here is derived from an EMBL/GenBank/DDBJ whole genome shotgun (WGS) entry which is preliminary data.</text>
</comment>
<dbReference type="AlphaFoldDB" id="A0A9D1D9G2"/>